<evidence type="ECO:0000313" key="2">
    <source>
        <dbReference type="EMBL" id="QGT50791.1"/>
    </source>
</evidence>
<feature type="signal peptide" evidence="1">
    <location>
        <begin position="1"/>
        <end position="24"/>
    </location>
</feature>
<proteinExistence type="predicted"/>
<organism evidence="2">
    <name type="scientific">uncultured Elusimicrobia bacterium</name>
    <dbReference type="NCBI Taxonomy" id="699876"/>
    <lineage>
        <taxon>Bacteria</taxon>
        <taxon>Pseudomonadati</taxon>
        <taxon>Elusimicrobiota</taxon>
        <taxon>Elusimicrobia</taxon>
        <taxon>environmental samples</taxon>
    </lineage>
</organism>
<name>A0A650ENA2_9BACT</name>
<dbReference type="EMBL" id="MN577572">
    <property type="protein sequence ID" value="QGT50791.1"/>
    <property type="molecule type" value="Genomic_DNA"/>
</dbReference>
<evidence type="ECO:0000256" key="1">
    <source>
        <dbReference type="SAM" id="SignalP"/>
    </source>
</evidence>
<evidence type="ECO:0008006" key="3">
    <source>
        <dbReference type="Google" id="ProtNLM"/>
    </source>
</evidence>
<feature type="chain" id="PRO_5025025798" description="Gliding motility protein SprA N-terminal domain-containing protein" evidence="1">
    <location>
        <begin position="25"/>
        <end position="1783"/>
    </location>
</feature>
<accession>A0A650ENA2</accession>
<gene>
    <name evidence="2" type="ORF">Elusimicrob2101_0540</name>
</gene>
<protein>
    <recommendedName>
        <fullName evidence="3">Gliding motility protein SprA N-terminal domain-containing protein</fullName>
    </recommendedName>
</protein>
<dbReference type="SUPFAM" id="SSF56935">
    <property type="entry name" value="Porins"/>
    <property type="match status" value="1"/>
</dbReference>
<sequence>MKILRLPIALLLVLQFVFAPPAGAETLPYSLVDKEQYSIFQEEQAAKREEDLALEDPPDDADLLRYTNEFWRQAVTAVEGAYRLDKEPEPIPDLTLLNPTLSLPLYGTSIALTGRYVLGFKLAAKRFKEDPNNDIEDRNESSMEMNQELQLKMQGKIMDRIFVDIDYDDQREEEKTISVAYRGKPGELVQLAEFGDLNLSLPQTEFIAYQKQLFGAKMHLQHKNANLYLIGSQTKGSSKQKQFVGSSVSEIVSLADTDYIRRTYYDLTFGGNIHPSDSIDAYDTWRASISNISPGTEEIYLDSNTTSSDYVPVSKDATDYLGTQRYSAQWQLLTRGVDYTVDYSRGIITFKRSISAESVLAVDYRNTRGEWLSASGATPNTIKLIKTENDKVWGSEAGESASRLEIKTFYNIGAQKITQDNGKGNFILRLMDANGQEVGELASPRQVYPSTIEVDFNTGIFELQSRMTDDLGLYNVTPTSSRNRTFQIQYESTVKTYFIESDIVVQSESVKLNGRELVRNNDYYIDYTSGFITFYKGDEITENSVIDISYDTVTGSSSNNSVLGGRLDYKLFDKIVMGATVLQESSDKPSTVPQVGSYSKELLVYGADINGKDIKLAEPLSVDFSAEVAKSKKDQNLFGYAMVDSMNETNEQVSGSHIFRDWVIASNPGGKPSFLNAIHWDTQDLPSLEINPHSIANYNDKQQVLILNYDFTQGINFDGRDEVSIVYPLSASGIDLSDKTSFELTMLGEEGGPQVNFTFGNISEYSDSSLGMDTQCGTGVPKTEDVYCRNSLAPNEDIGWLFTNPDGTEERYNPFVNNVYNPETQPNGRIDTQDLNGNGKYDAEDIPREGNFGFADPLLRDIDGLTSMSGYTANNTSWKTYTAPLLIQDKSQWTAVRHLRITLKKGQKMKGQIKIANVSLSGTAWNVQDGTDPDQFAVSGINNVDNSNYEPIFADRSGDGREVFNYLYGSVDNFKKANDSANALDQSLNLKFNTRSLPEVDDDQPEVSPAGELYANRNFKSMDFSQHRELRFLLHSTAANAGTEFFLKVGTDTNFDKVIVPADFDGWRLISLKMVDSDGDGISDTLQNASNPDYNVKVVSRRAPAGILNFREVSLILAGVQKPKGGTGSEGELWLNVIHLAESITLEGEAYKGDVVLKLDGWGSAGAKYKYQDSNFETPLTVAKNQEVTEEEYFLKVDKIKEFPMQANLTRSTVVTPLITDSNDYNTVSLLDKGKVQRQTAVVRGDFIKENMPKIGLEYTMDQVDYDVMRRKDDARTYGATLSHNAGSFKNISAGYHITNSSIDYERMRHLESENYYNTDENTQKMNVKLTYQPNNSFTFTPNYSFSKSKEDRLHYQTDTADSLRYPKAMTQNTGFNSTWKIAKWLAPSVSYNISTVENNNLTAKTITASGSRVNVGVGDVKTVNRNADGGVTLTLNGNELFPKSKLLNTLVVSSSYRIQDADSWADVDSGFDSRKELWVRRSLKDVGDYGYRKSLILRDTFSSTQRWNPLSRYELNGAAAPLKTISIINNFSKTLQTNEQTGTEYDSTSMTLPDLTFSISDLEKFFYGERWISASNLKLRYSQVEQTNIGSDEQFSTQYGGDLRFMLFNYFDTVLNYTRKDSDKTDLRARISLETVRDNDLSAQTSFYIGSMRVTPKITYNSHDRWLVNGKISESSTETVPSLNLRWDFNLPHGIKLPFINKVYNTANRVIWNTNFSYKNKRSPVEVKENYKMYDVSSSLDYEFSQNLRFTVSGGLTILDHAYVATEDYTAYNVAANITVQF</sequence>
<keyword evidence="1" id="KW-0732">Signal</keyword>
<reference evidence="2" key="1">
    <citation type="journal article" date="2020" name="J. ISSAAS">
        <title>Lactobacilli and other gastrointestinal microbiota of Peromyscus leucopus, reservoir host for agents of Lyme disease and other zoonoses in North America.</title>
        <authorList>
            <person name="Milovic A."/>
            <person name="Bassam K."/>
            <person name="Shao H."/>
            <person name="Chatzistamou I."/>
            <person name="Tufts D.M."/>
            <person name="Diuk-Wasser M."/>
            <person name="Barbour A.G."/>
        </authorList>
    </citation>
    <scope>NUCLEOTIDE SEQUENCE</scope>
    <source>
        <strain evidence="2">LL30</strain>
    </source>
</reference>